<dbReference type="InterPro" id="IPR002999">
    <property type="entry name" value="Tudor"/>
</dbReference>
<feature type="compositionally biased region" description="Basic and acidic residues" evidence="5">
    <location>
        <begin position="319"/>
        <end position="334"/>
    </location>
</feature>
<organism evidence="8 9">
    <name type="scientific">Gryllus longicercus</name>
    <dbReference type="NCBI Taxonomy" id="2509291"/>
    <lineage>
        <taxon>Eukaryota</taxon>
        <taxon>Metazoa</taxon>
        <taxon>Ecdysozoa</taxon>
        <taxon>Arthropoda</taxon>
        <taxon>Hexapoda</taxon>
        <taxon>Insecta</taxon>
        <taxon>Pterygota</taxon>
        <taxon>Neoptera</taxon>
        <taxon>Polyneoptera</taxon>
        <taxon>Orthoptera</taxon>
        <taxon>Ensifera</taxon>
        <taxon>Gryllidea</taxon>
        <taxon>Grylloidea</taxon>
        <taxon>Gryllidae</taxon>
        <taxon>Gryllinae</taxon>
        <taxon>Gryllus</taxon>
    </lineage>
</organism>
<evidence type="ECO:0000256" key="2">
    <source>
        <dbReference type="ARBA" id="ARBA00022490"/>
    </source>
</evidence>
<keyword evidence="2" id="KW-0963">Cytoplasm</keyword>
<comment type="subcellular location">
    <subcellularLocation>
        <location evidence="1">Cytoplasm</location>
    </subcellularLocation>
</comment>
<feature type="region of interest" description="Disordered" evidence="5">
    <location>
        <begin position="319"/>
        <end position="345"/>
    </location>
</feature>
<dbReference type="InterPro" id="IPR035437">
    <property type="entry name" value="SNase_OB-fold_sf"/>
</dbReference>
<dbReference type="Pfam" id="PF12872">
    <property type="entry name" value="OST-HTH"/>
    <property type="match status" value="1"/>
</dbReference>
<dbReference type="Proteomes" id="UP001378592">
    <property type="component" value="Unassembled WGS sequence"/>
</dbReference>
<dbReference type="PANTHER" id="PTHR22948:SF76">
    <property type="entry name" value="FI20010P1-RELATED"/>
    <property type="match status" value="1"/>
</dbReference>
<dbReference type="InterPro" id="IPR025605">
    <property type="entry name" value="OST-HTH/LOTUS_dom"/>
</dbReference>
<dbReference type="InterPro" id="IPR050621">
    <property type="entry name" value="Tudor_domain_containing"/>
</dbReference>
<dbReference type="GO" id="GO:0030154">
    <property type="term" value="P:cell differentiation"/>
    <property type="evidence" value="ECO:0007669"/>
    <property type="project" value="UniProtKB-ARBA"/>
</dbReference>
<feature type="region of interest" description="Disordered" evidence="5">
    <location>
        <begin position="1094"/>
        <end position="1150"/>
    </location>
</feature>
<protein>
    <recommendedName>
        <fullName evidence="10">Tudor domain-containing protein 5</fullName>
    </recommendedName>
</protein>
<feature type="domain" description="HTH OST-type" evidence="7">
    <location>
        <begin position="14"/>
        <end position="91"/>
    </location>
</feature>
<dbReference type="PROSITE" id="PS51644">
    <property type="entry name" value="HTH_OST"/>
    <property type="match status" value="3"/>
</dbReference>
<dbReference type="Gene3D" id="3.30.420.610">
    <property type="entry name" value="LOTUS domain-like"/>
    <property type="match status" value="2"/>
</dbReference>
<feature type="domain" description="Tudor" evidence="6">
    <location>
        <begin position="623"/>
        <end position="680"/>
    </location>
</feature>
<feature type="region of interest" description="Disordered" evidence="5">
    <location>
        <begin position="1693"/>
        <end position="1728"/>
    </location>
</feature>
<dbReference type="PANTHER" id="PTHR22948">
    <property type="entry name" value="TUDOR DOMAIN CONTAINING PROTEIN"/>
    <property type="match status" value="1"/>
</dbReference>
<evidence type="ECO:0000256" key="5">
    <source>
        <dbReference type="SAM" id="MobiDB-lite"/>
    </source>
</evidence>
<dbReference type="Gene3D" id="2.40.50.90">
    <property type="match status" value="1"/>
</dbReference>
<evidence type="ECO:0000313" key="8">
    <source>
        <dbReference type="EMBL" id="KAK7863838.1"/>
    </source>
</evidence>
<evidence type="ECO:0000259" key="6">
    <source>
        <dbReference type="PROSITE" id="PS50304"/>
    </source>
</evidence>
<feature type="compositionally biased region" description="Polar residues" evidence="5">
    <location>
        <begin position="1706"/>
        <end position="1720"/>
    </location>
</feature>
<dbReference type="GO" id="GO:0007283">
    <property type="term" value="P:spermatogenesis"/>
    <property type="evidence" value="ECO:0007669"/>
    <property type="project" value="UniProtKB-KW"/>
</dbReference>
<keyword evidence="3" id="KW-0677">Repeat</keyword>
<feature type="region of interest" description="Disordered" evidence="5">
    <location>
        <begin position="886"/>
        <end position="975"/>
    </location>
</feature>
<dbReference type="Gene3D" id="2.30.30.140">
    <property type="match status" value="1"/>
</dbReference>
<sequence length="1870" mass="210772">MEAAECFRLKLVGYMCDCVLNVSECELGTFSSPVEVTVLKLRRDFKAQEGQDIPFYEFGFRDVTTFLRSIPDVCKVCKNDSGPYAIVKLVESVKSAHVSSLVLRQKTTFKGKRRHSSFSIKAKPSRMCVKPAIGSFRNKTGPLRFEVQKNGYLPKTDFSFSSYNEVSNKNHSNLPDLPVYNSVHQACNGYDNNVETWLYGNEEQCEVQDNYPCIPDASGSEFVDLEPIVDQHLRDILISDEGLALKDVEEYLRDVLSTSETNYGDLNAVNFEQIIRNLPYVRILDNYIYHEQFLISEYEELHPEESFNKPESPIAEIKEPLEVKSSKNSEKGELTAHASPFVPQGINDKAHRLERNLHSLMKDNVHGILGSELREKYKMKFAAPLNFQILGCENTQELAFKMPHIFSYVPLENGAFKLFPYGYPLERTSKGEDSRPKVMIHVPEITKRNMQWLMQGYPNGLNSKDFEQTYKDTYLQGVDLKQMGLSSFQEFFQCLEKLNVIKIEVSGLDTWLFPSNNSANLIVFDKPLPFKEIIENEHDLKNIKEQFPRDVVGPDLHVKQVEIPSWVTKGSLIEVLVQEVNNPHHFWLTFCGEQYSRALDSLMDDLQAFYCSKSHSYRMPSEFIREGQDCVTQFVDEWHRARVTSIVSATEVEVYFYDYGTRRIVQKDNIHYLHTAHSALPAQAIRAVLANIAPVGDKWTPDASKRFLHLIANKALIGIVISADFTNKLFSLFLCDTSGDDDIYIHEVLISEGYAVETGFDYNENESNKIDINDLKIEGANSGSLHMMEEECEEKQPNESCDNLDVHIVSPHILNSINHDDTSLQLDTVQVQKSQNSSRISSQSSLPNAMTKDSLNSSPSVSKSFCFDGSSVSSDVSASVVMKTENNSLGHRQQSAPPPGFSHTSKCEIESDASDRTESHTPSVVSGNNRNQQSETELEATKTNASHDIESEERDGVRDTANETSDHGETVKGISSGVNANFSHTKAPYFQNYYAYSNWPTLPQTFPNFPVMPSFPSVNTLAPISMAPFNVPQLPNPLEFCNMWYYEQCRQQAFLQGLLGHQQMAASAFPPLPPGLFLPPSYSTMSSQNHMNISEVQSPDQSPSTKSNFKENSSVSRDACINTATQTEVASVDKGSDTKLTRERSTGDVSSLEAVPEFIPSDFSSMTNEDGISLLKKCSRSEFLESENKDSNNRDVASHFESALEDSSEVTSKDVVENSICGSTFLTIDAFSQGNKFKNDLGLGSQCSVLEDLTKKASSHTNLTSVDDTPHNCNDSQSKIEKACESGYLDKESINVVSAVTNTSVDRSLLEICNLEDQYCKELPLQNILDTQRECNTKSARKEIVHQIDGDVNNVHHLEESEATKMKGSSKISQNINISSAVKGRCTEIEEKEIAQVEFVETPFEEEIDLHEDDCHEQEMIEKAQQEYVMKTCAENNRHTNAAENTSREKKAAIHNKLLAREYLDMIKEEKTNSEVSSGIQTSFCEKYSFESSEKKKVGKGDTKDWLDKFEDTTDHLLEQEHLLTVSQGNSCRNSGIPSIHDSFQESQKTSAVSEMLSAELEDLSISNERQCSIYPRQFVQQSETYREHPGVKAQKQEFHNNLSKVDERIANSVGKAQTNLSKEVQPVIGPKLSSEVSATYISGPTQPAMSQNSHILAPTRCPDQSKDNVSDTLLSCQTASWRTTWSSEELGRKSLQRPLARDSSRNTPFRNSANQSSTNWHKDSSGKRMMSQQFVKKIYLCSKKIHQINLDGRPYVLTDEIVDYFTPFNGRHVILKILEARKVEINFLELSRRRRPELFECLDKSEIVCRGLNRGPTGNVIGSIHIVPLRSVPYMLRALNKDDEALAMEVKEEMEKFDASDPYWTGCRD</sequence>
<dbReference type="Pfam" id="PF00567">
    <property type="entry name" value="TUDOR"/>
    <property type="match status" value="1"/>
</dbReference>
<dbReference type="GO" id="GO:0005737">
    <property type="term" value="C:cytoplasm"/>
    <property type="evidence" value="ECO:0007669"/>
    <property type="project" value="UniProtKB-SubCell"/>
</dbReference>
<evidence type="ECO:0000256" key="1">
    <source>
        <dbReference type="ARBA" id="ARBA00004496"/>
    </source>
</evidence>
<keyword evidence="4" id="KW-0221">Differentiation</keyword>
<feature type="compositionally biased region" description="Polar residues" evidence="5">
    <location>
        <begin position="886"/>
        <end position="895"/>
    </location>
</feature>
<dbReference type="EMBL" id="JAZDUA010000218">
    <property type="protein sequence ID" value="KAK7863838.1"/>
    <property type="molecule type" value="Genomic_DNA"/>
</dbReference>
<accession>A0AAN9VV03</accession>
<feature type="compositionally biased region" description="Polar residues" evidence="5">
    <location>
        <begin position="920"/>
        <end position="944"/>
    </location>
</feature>
<reference evidence="8 9" key="1">
    <citation type="submission" date="2024-03" db="EMBL/GenBank/DDBJ databases">
        <title>The genome assembly and annotation of the cricket Gryllus longicercus Weissman &amp; Gray.</title>
        <authorList>
            <person name="Szrajer S."/>
            <person name="Gray D."/>
            <person name="Ylla G."/>
        </authorList>
    </citation>
    <scope>NUCLEOTIDE SEQUENCE [LARGE SCALE GENOMIC DNA]</scope>
    <source>
        <strain evidence="8">DAG 2021-001</strain>
        <tissue evidence="8">Whole body minus gut</tissue>
    </source>
</reference>
<feature type="compositionally biased region" description="Basic and acidic residues" evidence="5">
    <location>
        <begin position="945"/>
        <end position="970"/>
    </location>
</feature>
<feature type="compositionally biased region" description="Polar residues" evidence="5">
    <location>
        <begin position="846"/>
        <end position="861"/>
    </location>
</feature>
<keyword evidence="9" id="KW-1185">Reference proteome</keyword>
<evidence type="ECO:0000313" key="9">
    <source>
        <dbReference type="Proteomes" id="UP001378592"/>
    </source>
</evidence>
<feature type="compositionally biased region" description="Basic and acidic residues" evidence="5">
    <location>
        <begin position="905"/>
        <end position="919"/>
    </location>
</feature>
<feature type="compositionally biased region" description="Basic and acidic residues" evidence="5">
    <location>
        <begin position="1134"/>
        <end position="1146"/>
    </location>
</feature>
<proteinExistence type="predicted"/>
<evidence type="ECO:0008006" key="10">
    <source>
        <dbReference type="Google" id="ProtNLM"/>
    </source>
</evidence>
<comment type="caution">
    <text evidence="8">The sequence shown here is derived from an EMBL/GenBank/DDBJ whole genome shotgun (WGS) entry which is preliminary data.</text>
</comment>
<dbReference type="PROSITE" id="PS50304">
    <property type="entry name" value="TUDOR"/>
    <property type="match status" value="1"/>
</dbReference>
<feature type="domain" description="HTH OST-type" evidence="7">
    <location>
        <begin position="349"/>
        <end position="422"/>
    </location>
</feature>
<feature type="domain" description="HTH OST-type" evidence="7">
    <location>
        <begin position="442"/>
        <end position="518"/>
    </location>
</feature>
<dbReference type="SUPFAM" id="SSF63748">
    <property type="entry name" value="Tudor/PWWP/MBT"/>
    <property type="match status" value="1"/>
</dbReference>
<evidence type="ECO:0000256" key="4">
    <source>
        <dbReference type="ARBA" id="ARBA00022871"/>
    </source>
</evidence>
<evidence type="ECO:0000256" key="3">
    <source>
        <dbReference type="ARBA" id="ARBA00022737"/>
    </source>
</evidence>
<feature type="compositionally biased region" description="Polar residues" evidence="5">
    <location>
        <begin position="1094"/>
        <end position="1129"/>
    </location>
</feature>
<dbReference type="InterPro" id="IPR041966">
    <property type="entry name" value="LOTUS-like"/>
</dbReference>
<dbReference type="CDD" id="cd09972">
    <property type="entry name" value="LOTUS_TDRD_OSKAR"/>
    <property type="match status" value="1"/>
</dbReference>
<feature type="compositionally biased region" description="Low complexity" evidence="5">
    <location>
        <begin position="832"/>
        <end position="845"/>
    </location>
</feature>
<evidence type="ECO:0000259" key="7">
    <source>
        <dbReference type="PROSITE" id="PS51644"/>
    </source>
</evidence>
<name>A0AAN9VV03_9ORTH</name>
<dbReference type="SMART" id="SM00333">
    <property type="entry name" value="TUDOR"/>
    <property type="match status" value="1"/>
</dbReference>
<keyword evidence="4" id="KW-0744">Spermatogenesis</keyword>
<gene>
    <name evidence="8" type="ORF">R5R35_003323</name>
</gene>
<feature type="region of interest" description="Disordered" evidence="5">
    <location>
        <begin position="830"/>
        <end position="861"/>
    </location>
</feature>